<dbReference type="Proteomes" id="UP001139447">
    <property type="component" value="Unassembled WGS sequence"/>
</dbReference>
<reference evidence="1" key="1">
    <citation type="submission" date="2022-03" db="EMBL/GenBank/DDBJ databases">
        <authorList>
            <person name="Woo C.Y."/>
        </authorList>
    </citation>
    <scope>NUCLEOTIDE SEQUENCE</scope>
    <source>
        <strain evidence="1">CYS-02</strain>
    </source>
</reference>
<dbReference type="RefSeq" id="WP_243306813.1">
    <property type="nucleotide sequence ID" value="NZ_JALGBI010000001.1"/>
</dbReference>
<evidence type="ECO:0000313" key="1">
    <source>
        <dbReference type="EMBL" id="MCJ0764231.1"/>
    </source>
</evidence>
<dbReference type="AlphaFoldDB" id="A0A9X1VUS1"/>
<protein>
    <submittedName>
        <fullName evidence="1">Uncharacterized protein</fullName>
    </submittedName>
</protein>
<keyword evidence="2" id="KW-1185">Reference proteome</keyword>
<name>A0A9X1VUS1_9BURK</name>
<sequence length="197" mass="22492">MTHHQRKVFATLGPAGSNHDLNTRRYIGFHGLDADIRYVEHFFDALSLMREGVVDFTIQVCAHPDVALTIERHHREIFLIDSFIGPTRPMGVLTRKDVEKPRSLGYMVATRGYFDPGQWETRTEVISNSRVAQGLLAGEYDSGFTSTDLAQEYPDRFRIDQVIGEVDVVWLVYGMQRVRTQELLAWKDAPAARLLRA</sequence>
<organism evidence="1 2">
    <name type="scientific">Variovorax terrae</name>
    <dbReference type="NCBI Taxonomy" id="2923278"/>
    <lineage>
        <taxon>Bacteria</taxon>
        <taxon>Pseudomonadati</taxon>
        <taxon>Pseudomonadota</taxon>
        <taxon>Betaproteobacteria</taxon>
        <taxon>Burkholderiales</taxon>
        <taxon>Comamonadaceae</taxon>
        <taxon>Variovorax</taxon>
    </lineage>
</organism>
<accession>A0A9X1VUS1</accession>
<gene>
    <name evidence="1" type="ORF">MMF98_13530</name>
</gene>
<dbReference type="EMBL" id="JALGBI010000001">
    <property type="protein sequence ID" value="MCJ0764231.1"/>
    <property type="molecule type" value="Genomic_DNA"/>
</dbReference>
<evidence type="ECO:0000313" key="2">
    <source>
        <dbReference type="Proteomes" id="UP001139447"/>
    </source>
</evidence>
<proteinExistence type="predicted"/>
<comment type="caution">
    <text evidence="1">The sequence shown here is derived from an EMBL/GenBank/DDBJ whole genome shotgun (WGS) entry which is preliminary data.</text>
</comment>